<evidence type="ECO:0000256" key="2">
    <source>
        <dbReference type="ARBA" id="ARBA00022695"/>
    </source>
</evidence>
<gene>
    <name evidence="3" type="ORF">LDC_0226</name>
</gene>
<dbReference type="Pfam" id="PF01128">
    <property type="entry name" value="IspD"/>
    <property type="match status" value="1"/>
</dbReference>
<dbReference type="InterPro" id="IPR050088">
    <property type="entry name" value="IspD/TarI_cytidylyltransf_bact"/>
</dbReference>
<sequence length="71" mass="8056">LDRSRIFRAQTPQVFRRELVRKAYAARASKKITDDAGLVERIGGKVKIVEGSYRNIKITTREDLKLAGVLL</sequence>
<protein>
    <submittedName>
        <fullName evidence="3">Protein containing 4-diphosphocytidyl-2C-methyl-D-erythritol synthase domain</fullName>
        <ecNumber evidence="3">2.7.7.60</ecNumber>
    </submittedName>
</protein>
<dbReference type="Gene3D" id="3.90.550.10">
    <property type="entry name" value="Spore Coat Polysaccharide Biosynthesis Protein SpsA, Chain A"/>
    <property type="match status" value="1"/>
</dbReference>
<dbReference type="SUPFAM" id="SSF53448">
    <property type="entry name" value="Nucleotide-diphospho-sugar transferases"/>
    <property type="match status" value="1"/>
</dbReference>
<dbReference type="GO" id="GO:0050518">
    <property type="term" value="F:2-C-methyl-D-erythritol 4-phosphate cytidylyltransferase activity"/>
    <property type="evidence" value="ECO:0007669"/>
    <property type="project" value="UniProtKB-EC"/>
</dbReference>
<keyword evidence="1 3" id="KW-0808">Transferase</keyword>
<dbReference type="InterPro" id="IPR034683">
    <property type="entry name" value="IspD/TarI"/>
</dbReference>
<dbReference type="EC" id="2.7.7.60" evidence="3"/>
<dbReference type="EMBL" id="ADZX01000054">
    <property type="protein sequence ID" value="EFK97716.1"/>
    <property type="molecule type" value="Genomic_DNA"/>
</dbReference>
<keyword evidence="2 3" id="KW-0548">Nucleotidyltransferase</keyword>
<comment type="caution">
    <text evidence="3">The sequence shown here is derived from an EMBL/GenBank/DDBJ whole genome shotgun (WGS) entry which is preliminary data.</text>
</comment>
<dbReference type="PANTHER" id="PTHR32125">
    <property type="entry name" value="2-C-METHYL-D-ERYTHRITOL 4-PHOSPHATE CYTIDYLYLTRANSFERASE, CHLOROPLASTIC"/>
    <property type="match status" value="1"/>
</dbReference>
<reference evidence="3" key="2">
    <citation type="journal article" date="2011" name="Microb. Ecol.">
        <title>Taxonomic and Functional Metagenomic Profiling of the Microbial Community in the Anoxic Sediment of a Sub-saline Shallow Lake (Laguna de Carrizo, Central Spain).</title>
        <authorList>
            <person name="Ferrer M."/>
            <person name="Guazzaroni M.E."/>
            <person name="Richter M."/>
            <person name="Garcia-Salamanca A."/>
            <person name="Yarza P."/>
            <person name="Suarez-Suarez A."/>
            <person name="Solano J."/>
            <person name="Alcaide M."/>
            <person name="van Dillewijn P."/>
            <person name="Molina-Henares M.A."/>
            <person name="Lopez-Cortes N."/>
            <person name="Al-Ramahi Y."/>
            <person name="Guerrero C."/>
            <person name="Acosta A."/>
            <person name="de Eugenio L.I."/>
            <person name="Martinez V."/>
            <person name="Marques S."/>
            <person name="Rojo F."/>
            <person name="Santero E."/>
            <person name="Genilloud O."/>
            <person name="Perez-Perez J."/>
            <person name="Rossello-Mora R."/>
            <person name="Ramos J.L."/>
        </authorList>
    </citation>
    <scope>NUCLEOTIDE SEQUENCE</scope>
</reference>
<feature type="non-terminal residue" evidence="3">
    <location>
        <position position="1"/>
    </location>
</feature>
<organism evidence="3">
    <name type="scientific">sediment metagenome</name>
    <dbReference type="NCBI Taxonomy" id="749907"/>
    <lineage>
        <taxon>unclassified sequences</taxon>
        <taxon>metagenomes</taxon>
        <taxon>ecological metagenomes</taxon>
    </lineage>
</organism>
<evidence type="ECO:0000256" key="1">
    <source>
        <dbReference type="ARBA" id="ARBA00022679"/>
    </source>
</evidence>
<proteinExistence type="predicted"/>
<accession>D9PFE7</accession>
<reference evidence="3" key="1">
    <citation type="submission" date="2010-07" db="EMBL/GenBank/DDBJ databases">
        <authorList>
            <consortium name="CONSOLIDER consortium CSD2007-00005"/>
            <person name="Guazzaroni M.-E."/>
            <person name="Richter M."/>
            <person name="Garcia-Salamanca A."/>
            <person name="Yarza P."/>
            <person name="Ferrer M."/>
        </authorList>
    </citation>
    <scope>NUCLEOTIDE SEQUENCE</scope>
</reference>
<name>D9PFE7_9ZZZZ</name>
<dbReference type="PANTHER" id="PTHR32125:SF4">
    <property type="entry name" value="2-C-METHYL-D-ERYTHRITOL 4-PHOSPHATE CYTIDYLYLTRANSFERASE, CHLOROPLASTIC"/>
    <property type="match status" value="1"/>
</dbReference>
<dbReference type="InterPro" id="IPR029044">
    <property type="entry name" value="Nucleotide-diphossugar_trans"/>
</dbReference>
<evidence type="ECO:0000313" key="3">
    <source>
        <dbReference type="EMBL" id="EFK97716.1"/>
    </source>
</evidence>
<dbReference type="AlphaFoldDB" id="D9PFE7"/>